<dbReference type="EMBL" id="BGZK01001152">
    <property type="protein sequence ID" value="GBP72659.1"/>
    <property type="molecule type" value="Genomic_DNA"/>
</dbReference>
<accession>A0A4C1YDE2</accession>
<organism evidence="2 3">
    <name type="scientific">Eumeta variegata</name>
    <name type="common">Bagworm moth</name>
    <name type="synonym">Eumeta japonica</name>
    <dbReference type="NCBI Taxonomy" id="151549"/>
    <lineage>
        <taxon>Eukaryota</taxon>
        <taxon>Metazoa</taxon>
        <taxon>Ecdysozoa</taxon>
        <taxon>Arthropoda</taxon>
        <taxon>Hexapoda</taxon>
        <taxon>Insecta</taxon>
        <taxon>Pterygota</taxon>
        <taxon>Neoptera</taxon>
        <taxon>Endopterygota</taxon>
        <taxon>Lepidoptera</taxon>
        <taxon>Glossata</taxon>
        <taxon>Ditrysia</taxon>
        <taxon>Tineoidea</taxon>
        <taxon>Psychidae</taxon>
        <taxon>Oiketicinae</taxon>
        <taxon>Eumeta</taxon>
    </lineage>
</organism>
<reference evidence="2 3" key="1">
    <citation type="journal article" date="2019" name="Commun. Biol.">
        <title>The bagworm genome reveals a unique fibroin gene that provides high tensile strength.</title>
        <authorList>
            <person name="Kono N."/>
            <person name="Nakamura H."/>
            <person name="Ohtoshi R."/>
            <person name="Tomita M."/>
            <person name="Numata K."/>
            <person name="Arakawa K."/>
        </authorList>
    </citation>
    <scope>NUCLEOTIDE SEQUENCE [LARGE SCALE GENOMIC DNA]</scope>
</reference>
<proteinExistence type="predicted"/>
<comment type="caution">
    <text evidence="2">The sequence shown here is derived from an EMBL/GenBank/DDBJ whole genome shotgun (WGS) entry which is preliminary data.</text>
</comment>
<gene>
    <name evidence="2" type="ORF">EVAR_83169_1</name>
</gene>
<name>A0A4C1YDE2_EUMVA</name>
<dbReference type="AlphaFoldDB" id="A0A4C1YDE2"/>
<evidence type="ECO:0000313" key="2">
    <source>
        <dbReference type="EMBL" id="GBP72659.1"/>
    </source>
</evidence>
<evidence type="ECO:0000256" key="1">
    <source>
        <dbReference type="SAM" id="MobiDB-lite"/>
    </source>
</evidence>
<dbReference type="Proteomes" id="UP000299102">
    <property type="component" value="Unassembled WGS sequence"/>
</dbReference>
<feature type="region of interest" description="Disordered" evidence="1">
    <location>
        <begin position="68"/>
        <end position="87"/>
    </location>
</feature>
<keyword evidence="3" id="KW-1185">Reference proteome</keyword>
<protein>
    <submittedName>
        <fullName evidence="2">Uncharacterized protein</fullName>
    </submittedName>
</protein>
<sequence length="87" mass="10034">MYTVRVDVYVIKPSRMALRIDSSSWLRRMVDRAAAAATPNPVQRTEREPHRTACPMLCLFPLLRGKAGTHEPQDLQDRRINSQHFTT</sequence>
<evidence type="ECO:0000313" key="3">
    <source>
        <dbReference type="Proteomes" id="UP000299102"/>
    </source>
</evidence>
<feature type="compositionally biased region" description="Basic and acidic residues" evidence="1">
    <location>
        <begin position="68"/>
        <end position="80"/>
    </location>
</feature>